<name>A0A401TJQ0_CHIPU</name>
<proteinExistence type="predicted"/>
<dbReference type="Proteomes" id="UP000287033">
    <property type="component" value="Unassembled WGS sequence"/>
</dbReference>
<reference evidence="2 3" key="1">
    <citation type="journal article" date="2018" name="Nat. Ecol. Evol.">
        <title>Shark genomes provide insights into elasmobranch evolution and the origin of vertebrates.</title>
        <authorList>
            <person name="Hara Y"/>
            <person name="Yamaguchi K"/>
            <person name="Onimaru K"/>
            <person name="Kadota M"/>
            <person name="Koyanagi M"/>
            <person name="Keeley SD"/>
            <person name="Tatsumi K"/>
            <person name="Tanaka K"/>
            <person name="Motone F"/>
            <person name="Kageyama Y"/>
            <person name="Nozu R"/>
            <person name="Adachi N"/>
            <person name="Nishimura O"/>
            <person name="Nakagawa R"/>
            <person name="Tanegashima C"/>
            <person name="Kiyatake I"/>
            <person name="Matsumoto R"/>
            <person name="Murakumo K"/>
            <person name="Nishida K"/>
            <person name="Terakita A"/>
            <person name="Kuratani S"/>
            <person name="Sato K"/>
            <person name="Hyodo S Kuraku.S."/>
        </authorList>
    </citation>
    <scope>NUCLEOTIDE SEQUENCE [LARGE SCALE GENOMIC DNA]</scope>
</reference>
<dbReference type="EMBL" id="BEZZ01098999">
    <property type="protein sequence ID" value="GCC42882.1"/>
    <property type="molecule type" value="Genomic_DNA"/>
</dbReference>
<accession>A0A401TJQ0</accession>
<protein>
    <submittedName>
        <fullName evidence="2">Uncharacterized protein</fullName>
    </submittedName>
</protein>
<feature type="region of interest" description="Disordered" evidence="1">
    <location>
        <begin position="1"/>
        <end position="25"/>
    </location>
</feature>
<evidence type="ECO:0000256" key="1">
    <source>
        <dbReference type="SAM" id="MobiDB-lite"/>
    </source>
</evidence>
<feature type="non-terminal residue" evidence="2">
    <location>
        <position position="41"/>
    </location>
</feature>
<organism evidence="2 3">
    <name type="scientific">Chiloscyllium punctatum</name>
    <name type="common">Brownbanded bambooshark</name>
    <name type="synonym">Hemiscyllium punctatum</name>
    <dbReference type="NCBI Taxonomy" id="137246"/>
    <lineage>
        <taxon>Eukaryota</taxon>
        <taxon>Metazoa</taxon>
        <taxon>Chordata</taxon>
        <taxon>Craniata</taxon>
        <taxon>Vertebrata</taxon>
        <taxon>Chondrichthyes</taxon>
        <taxon>Elasmobranchii</taxon>
        <taxon>Galeomorphii</taxon>
        <taxon>Galeoidea</taxon>
        <taxon>Orectolobiformes</taxon>
        <taxon>Hemiscylliidae</taxon>
        <taxon>Chiloscyllium</taxon>
    </lineage>
</organism>
<evidence type="ECO:0000313" key="2">
    <source>
        <dbReference type="EMBL" id="GCC42882.1"/>
    </source>
</evidence>
<comment type="caution">
    <text evidence="2">The sequence shown here is derived from an EMBL/GenBank/DDBJ whole genome shotgun (WGS) entry which is preliminary data.</text>
</comment>
<gene>
    <name evidence="2" type="ORF">chiPu_0027256</name>
</gene>
<dbReference type="AlphaFoldDB" id="A0A401TJQ0"/>
<evidence type="ECO:0000313" key="3">
    <source>
        <dbReference type="Proteomes" id="UP000287033"/>
    </source>
</evidence>
<sequence>MLTVTSKTHRSALAARPTEAPEEAVDHLKQAEYQLDTAESD</sequence>
<keyword evidence="3" id="KW-1185">Reference proteome</keyword>